<dbReference type="Proteomes" id="UP000677152">
    <property type="component" value="Chromosome"/>
</dbReference>
<evidence type="ECO:0000256" key="8">
    <source>
        <dbReference type="SAM" id="Phobius"/>
    </source>
</evidence>
<sequence>MGVTAVQGRGKLVALLGVLCCLGPLSIDAYLPAFPDMAKEFGAGESQIQLSLTTFIIGLSVGQLLIGPLSDSIGRRKPLLFGIGSYVVLSLVCAMAPSAVALAAFRLLQGLGVAAGFVVAMAVARDRFSGLAMAKFMSLIMLVNGLGPMLAPVLGGQVLRYASWRATFVVLAVIAVVLLVLMAVGLKETLPPEKRRPLDLGGTLRVFGGLLTDRVFVGYVLASAFALGAIFGYVSGSSFVLQGVFGLSPQEFSLVFALNSAGIFVAGVINTALTGRIMPRGLLRIGLSTAVLAGVALVVAGALGGGLVAFLVPLFLVTCSIGLLMPNAATLAMARHPEAAGSSSALLGVSQFLMGGLMAPVVGAGGSTSVLPLALVMAACTALALTSFLVLTRGDKGITKDEPEVVEAEQTPAASAV</sequence>
<keyword evidence="7 8" id="KW-0472">Membrane</keyword>
<keyword evidence="4" id="KW-1003">Cell membrane</keyword>
<dbReference type="InterPro" id="IPR011701">
    <property type="entry name" value="MFS"/>
</dbReference>
<feature type="transmembrane region" description="Helical" evidence="8">
    <location>
        <begin position="166"/>
        <end position="186"/>
    </location>
</feature>
<dbReference type="PANTHER" id="PTHR23502:SF132">
    <property type="entry name" value="POLYAMINE TRANSPORTER 2-RELATED"/>
    <property type="match status" value="1"/>
</dbReference>
<comment type="similarity">
    <text evidence="2">Belongs to the major facilitator superfamily. Bcr/CmlA family.</text>
</comment>
<dbReference type="PRINTS" id="PR01036">
    <property type="entry name" value="TCRTETB"/>
</dbReference>
<protein>
    <submittedName>
        <fullName evidence="10">Multidrug effflux MFS transporter</fullName>
    </submittedName>
</protein>
<evidence type="ECO:0000256" key="5">
    <source>
        <dbReference type="ARBA" id="ARBA00022692"/>
    </source>
</evidence>
<name>A0AA45L465_9PSEU</name>
<dbReference type="InterPro" id="IPR020846">
    <property type="entry name" value="MFS_dom"/>
</dbReference>
<feature type="transmembrane region" description="Helical" evidence="8">
    <location>
        <begin position="310"/>
        <end position="333"/>
    </location>
</feature>
<evidence type="ECO:0000256" key="3">
    <source>
        <dbReference type="ARBA" id="ARBA00022448"/>
    </source>
</evidence>
<organism evidence="10 11">
    <name type="scientific">Actinosynnema pretiosum subsp. pretiosum</name>
    <dbReference type="NCBI Taxonomy" id="103721"/>
    <lineage>
        <taxon>Bacteria</taxon>
        <taxon>Bacillati</taxon>
        <taxon>Actinomycetota</taxon>
        <taxon>Actinomycetes</taxon>
        <taxon>Pseudonocardiales</taxon>
        <taxon>Pseudonocardiaceae</taxon>
        <taxon>Actinosynnema</taxon>
    </lineage>
</organism>
<feature type="domain" description="Major facilitator superfamily (MFS) profile" evidence="9">
    <location>
        <begin position="12"/>
        <end position="396"/>
    </location>
</feature>
<feature type="transmembrane region" description="Helical" evidence="8">
    <location>
        <begin position="285"/>
        <end position="304"/>
    </location>
</feature>
<feature type="transmembrane region" description="Helical" evidence="8">
    <location>
        <begin position="345"/>
        <end position="364"/>
    </location>
</feature>
<comment type="subcellular location">
    <subcellularLocation>
        <location evidence="1">Cell membrane</location>
        <topology evidence="1">Multi-pass membrane protein</topology>
    </subcellularLocation>
</comment>
<dbReference type="InterPro" id="IPR004812">
    <property type="entry name" value="Efflux_drug-R_Bcr/CmlA"/>
</dbReference>
<keyword evidence="6 8" id="KW-1133">Transmembrane helix</keyword>
<feature type="transmembrane region" description="Helical" evidence="8">
    <location>
        <begin position="370"/>
        <end position="391"/>
    </location>
</feature>
<dbReference type="SUPFAM" id="SSF103473">
    <property type="entry name" value="MFS general substrate transporter"/>
    <property type="match status" value="1"/>
</dbReference>
<dbReference type="InterPro" id="IPR005829">
    <property type="entry name" value="Sugar_transporter_CS"/>
</dbReference>
<keyword evidence="5 8" id="KW-0812">Transmembrane</keyword>
<dbReference type="Pfam" id="PF07690">
    <property type="entry name" value="MFS_1"/>
    <property type="match status" value="1"/>
</dbReference>
<evidence type="ECO:0000259" key="9">
    <source>
        <dbReference type="PROSITE" id="PS50850"/>
    </source>
</evidence>
<dbReference type="PROSITE" id="PS50850">
    <property type="entry name" value="MFS"/>
    <property type="match status" value="1"/>
</dbReference>
<dbReference type="InterPro" id="IPR036259">
    <property type="entry name" value="MFS_trans_sf"/>
</dbReference>
<dbReference type="EMBL" id="CP073249">
    <property type="protein sequence ID" value="QUF03081.1"/>
    <property type="molecule type" value="Genomic_DNA"/>
</dbReference>
<gene>
    <name evidence="10" type="ORF">KCV87_27200</name>
</gene>
<evidence type="ECO:0000256" key="1">
    <source>
        <dbReference type="ARBA" id="ARBA00004651"/>
    </source>
</evidence>
<dbReference type="GO" id="GO:0042910">
    <property type="term" value="F:xenobiotic transmembrane transporter activity"/>
    <property type="evidence" value="ECO:0007669"/>
    <property type="project" value="InterPro"/>
</dbReference>
<evidence type="ECO:0000256" key="2">
    <source>
        <dbReference type="ARBA" id="ARBA00006236"/>
    </source>
</evidence>
<reference evidence="10" key="1">
    <citation type="submission" date="2021-04" db="EMBL/GenBank/DDBJ databases">
        <title>Genomic sequence of Actinosynnema pretiosum subsp. pretiosum ATCC 31280 (C-14919).</title>
        <authorList>
            <person name="Bai L."/>
            <person name="Wang X."/>
            <person name="Xiao Y."/>
        </authorList>
    </citation>
    <scope>NUCLEOTIDE SEQUENCE</scope>
    <source>
        <strain evidence="10">ATCC 31280</strain>
    </source>
</reference>
<evidence type="ECO:0000313" key="11">
    <source>
        <dbReference type="Proteomes" id="UP000677152"/>
    </source>
</evidence>
<dbReference type="GO" id="GO:0005886">
    <property type="term" value="C:plasma membrane"/>
    <property type="evidence" value="ECO:0007669"/>
    <property type="project" value="UniProtKB-SubCell"/>
</dbReference>
<evidence type="ECO:0000256" key="7">
    <source>
        <dbReference type="ARBA" id="ARBA00023136"/>
    </source>
</evidence>
<feature type="transmembrane region" description="Helical" evidence="8">
    <location>
        <begin position="46"/>
        <end position="66"/>
    </location>
</feature>
<evidence type="ECO:0000313" key="10">
    <source>
        <dbReference type="EMBL" id="QUF03081.1"/>
    </source>
</evidence>
<evidence type="ECO:0000256" key="6">
    <source>
        <dbReference type="ARBA" id="ARBA00022989"/>
    </source>
</evidence>
<keyword evidence="3" id="KW-0813">Transport</keyword>
<dbReference type="Gene3D" id="1.20.1720.10">
    <property type="entry name" value="Multidrug resistance protein D"/>
    <property type="match status" value="1"/>
</dbReference>
<dbReference type="AlphaFoldDB" id="A0AA45L465"/>
<feature type="transmembrane region" description="Helical" evidence="8">
    <location>
        <begin position="254"/>
        <end position="273"/>
    </location>
</feature>
<proteinExistence type="inferred from homology"/>
<feature type="transmembrane region" description="Helical" evidence="8">
    <location>
        <begin position="12"/>
        <end position="34"/>
    </location>
</feature>
<evidence type="ECO:0000256" key="4">
    <source>
        <dbReference type="ARBA" id="ARBA00022475"/>
    </source>
</evidence>
<dbReference type="CDD" id="cd17320">
    <property type="entry name" value="MFS_MdfA_MDR_like"/>
    <property type="match status" value="1"/>
</dbReference>
<dbReference type="FunFam" id="1.20.1720.10:FF:000005">
    <property type="entry name" value="Bcr/CflA family efflux transporter"/>
    <property type="match status" value="1"/>
</dbReference>
<feature type="transmembrane region" description="Helical" evidence="8">
    <location>
        <begin position="103"/>
        <end position="124"/>
    </location>
</feature>
<feature type="transmembrane region" description="Helical" evidence="8">
    <location>
        <begin position="78"/>
        <end position="97"/>
    </location>
</feature>
<accession>A0AA45L465</accession>
<dbReference type="PANTHER" id="PTHR23502">
    <property type="entry name" value="MAJOR FACILITATOR SUPERFAMILY"/>
    <property type="match status" value="1"/>
</dbReference>
<feature type="transmembrane region" description="Helical" evidence="8">
    <location>
        <begin position="215"/>
        <end position="234"/>
    </location>
</feature>
<dbReference type="GO" id="GO:1990961">
    <property type="term" value="P:xenobiotic detoxification by transmembrane export across the plasma membrane"/>
    <property type="evidence" value="ECO:0007669"/>
    <property type="project" value="InterPro"/>
</dbReference>
<feature type="transmembrane region" description="Helical" evidence="8">
    <location>
        <begin position="136"/>
        <end position="154"/>
    </location>
</feature>
<dbReference type="PROSITE" id="PS00216">
    <property type="entry name" value="SUGAR_TRANSPORT_1"/>
    <property type="match status" value="1"/>
</dbReference>
<dbReference type="NCBIfam" id="TIGR00710">
    <property type="entry name" value="efflux_Bcr_CflA"/>
    <property type="match status" value="1"/>
</dbReference>